<dbReference type="OrthoDB" id="3256413at2759"/>
<comment type="caution">
    <text evidence="2">The sequence shown here is derived from an EMBL/GenBank/DDBJ whole genome shotgun (WGS) entry which is preliminary data.</text>
</comment>
<evidence type="ECO:0000313" key="2">
    <source>
        <dbReference type="EMBL" id="PIC14869.1"/>
    </source>
</evidence>
<dbReference type="EMBL" id="PDUG01000007">
    <property type="protein sequence ID" value="PIC14869.1"/>
    <property type="molecule type" value="Genomic_DNA"/>
</dbReference>
<dbReference type="Pfam" id="PF17906">
    <property type="entry name" value="HTH_48"/>
    <property type="match status" value="1"/>
</dbReference>
<dbReference type="PANTHER" id="PTHR23015:SF4">
    <property type="entry name" value="DUF38 DOMAIN-CONTAINING PROTEIN-RELATED"/>
    <property type="match status" value="1"/>
</dbReference>
<dbReference type="PROSITE" id="PS50181">
    <property type="entry name" value="FBOX"/>
    <property type="match status" value="1"/>
</dbReference>
<dbReference type="GO" id="GO:0045087">
    <property type="term" value="P:innate immune response"/>
    <property type="evidence" value="ECO:0007669"/>
    <property type="project" value="TreeGrafter"/>
</dbReference>
<reference evidence="3" key="1">
    <citation type="submission" date="2017-10" db="EMBL/GenBank/DDBJ databases">
        <title>Rapid genome shrinkage in a self-fertile nematode reveals novel sperm competition proteins.</title>
        <authorList>
            <person name="Yin D."/>
            <person name="Schwarz E.M."/>
            <person name="Thomas C.G."/>
            <person name="Felde R.L."/>
            <person name="Korf I.F."/>
            <person name="Cutter A.D."/>
            <person name="Schartner C.M."/>
            <person name="Ralston E.J."/>
            <person name="Meyer B.J."/>
            <person name="Haag E.S."/>
        </authorList>
    </citation>
    <scope>NUCLEOTIDE SEQUENCE [LARGE SCALE GENOMIC DNA]</scope>
    <source>
        <strain evidence="3">JU1422</strain>
    </source>
</reference>
<dbReference type="Proteomes" id="UP000230233">
    <property type="component" value="Unassembled WGS sequence"/>
</dbReference>
<gene>
    <name evidence="2" type="ORF">B9Z55_027032</name>
</gene>
<dbReference type="InterPro" id="IPR002900">
    <property type="entry name" value="DUF38/FTH_CAE_spp"/>
</dbReference>
<evidence type="ECO:0000313" key="3">
    <source>
        <dbReference type="Proteomes" id="UP000230233"/>
    </source>
</evidence>
<keyword evidence="3" id="KW-1185">Reference proteome</keyword>
<organism evidence="2 3">
    <name type="scientific">Caenorhabditis nigoni</name>
    <dbReference type="NCBI Taxonomy" id="1611254"/>
    <lineage>
        <taxon>Eukaryota</taxon>
        <taxon>Metazoa</taxon>
        <taxon>Ecdysozoa</taxon>
        <taxon>Nematoda</taxon>
        <taxon>Chromadorea</taxon>
        <taxon>Rhabditida</taxon>
        <taxon>Rhabditina</taxon>
        <taxon>Rhabditomorpha</taxon>
        <taxon>Rhabditoidea</taxon>
        <taxon>Rhabditidae</taxon>
        <taxon>Peloderinae</taxon>
        <taxon>Caenorhabditis</taxon>
    </lineage>
</organism>
<dbReference type="Pfam" id="PF01827">
    <property type="entry name" value="FTH"/>
    <property type="match status" value="1"/>
</dbReference>
<dbReference type="InterPro" id="IPR041426">
    <property type="entry name" value="Mos1_HTH"/>
</dbReference>
<sequence length="383" mass="44449">METSTDLIRENHNLLKDCISYELLQKNKPIFHAYRNFCRTIGQDVMNYPDFEFWYYRFYHGEHNFDYDRSADPEPKTLMDMPVKLMHKIGEYLDPVERTYFRSMNHAIKNVADSLPPNFEKIDIQVSNTSMDWKLNNHSFWCSKKGSGCTIFKNSSKVKESKECHLKTSFEYLAPVLKKANLSVNHFSLTLFDEVIDRDDLLPVSLNAKSAFIYAQTTIKLVEFLTAITPGHLESICIDGLHLKEGETYGLIFETDQFKQAKSVEFKSSFNVADLVHFSHLKSFKCFLTSENTFEDVPRMRDIISTFETLESCEMRYNGVSDDSPTREFAGALGAEIPIGPLREGEYLTITHRYQIPESNERLEFKIKEEGEYSCLVNIVKIR</sequence>
<feature type="domain" description="F-box" evidence="1">
    <location>
        <begin position="75"/>
        <end position="122"/>
    </location>
</feature>
<dbReference type="AlphaFoldDB" id="A0A2G5SIX7"/>
<protein>
    <recommendedName>
        <fullName evidence="1">F-box domain-containing protein</fullName>
    </recommendedName>
</protein>
<name>A0A2G5SIX7_9PELO</name>
<accession>A0A2G5SIX7</accession>
<dbReference type="InterPro" id="IPR040161">
    <property type="entry name" value="FB224"/>
</dbReference>
<dbReference type="InterPro" id="IPR001810">
    <property type="entry name" value="F-box_dom"/>
</dbReference>
<dbReference type="CDD" id="cd22150">
    <property type="entry name" value="F-box_CeFBXA-like"/>
    <property type="match status" value="1"/>
</dbReference>
<proteinExistence type="predicted"/>
<evidence type="ECO:0000259" key="1">
    <source>
        <dbReference type="PROSITE" id="PS50181"/>
    </source>
</evidence>
<dbReference type="PANTHER" id="PTHR23015">
    <property type="entry name" value="UNCHARACTERIZED C.ELEGANS PROTEIN"/>
    <property type="match status" value="1"/>
</dbReference>